<protein>
    <submittedName>
        <fullName evidence="2">Uncharacterized protein</fullName>
    </submittedName>
</protein>
<evidence type="ECO:0000313" key="3">
    <source>
        <dbReference type="Proteomes" id="UP000596660"/>
    </source>
</evidence>
<evidence type="ECO:0000256" key="1">
    <source>
        <dbReference type="SAM" id="MobiDB-lite"/>
    </source>
</evidence>
<feature type="region of interest" description="Disordered" evidence="1">
    <location>
        <begin position="37"/>
        <end position="83"/>
    </location>
</feature>
<dbReference type="Gramene" id="AUR62000189-RA">
    <property type="protein sequence ID" value="AUR62000189-RA:cds"/>
    <property type="gene ID" value="AUR62000189"/>
</dbReference>
<sequence>MSRHRRQASRVIPPEIMAFDSPPSDPCFLMDQITAVDDNQKNPNRQSTATAVAATTDHQQNVGPQNVNAAPPSDGKTPAKSTA</sequence>
<proteinExistence type="predicted"/>
<reference evidence="2" key="1">
    <citation type="journal article" date="2017" name="Nature">
        <title>The genome of Chenopodium quinoa.</title>
        <authorList>
            <person name="Jarvis D.E."/>
            <person name="Ho Y.S."/>
            <person name="Lightfoot D.J."/>
            <person name="Schmoeckel S.M."/>
            <person name="Li B."/>
            <person name="Borm T.J.A."/>
            <person name="Ohyanagi H."/>
            <person name="Mineta K."/>
            <person name="Michell C.T."/>
            <person name="Saber N."/>
            <person name="Kharbatia N.M."/>
            <person name="Rupper R.R."/>
            <person name="Sharp A.R."/>
            <person name="Dally N."/>
            <person name="Boughton B.A."/>
            <person name="Woo Y.H."/>
            <person name="Gao G."/>
            <person name="Schijlen E.G.W.M."/>
            <person name="Guo X."/>
            <person name="Momin A.A."/>
            <person name="Negrao S."/>
            <person name="Al-Babili S."/>
            <person name="Gehring C."/>
            <person name="Roessner U."/>
            <person name="Jung C."/>
            <person name="Murphy K."/>
            <person name="Arold S.T."/>
            <person name="Gojobori T."/>
            <person name="van der Linden C.G."/>
            <person name="van Loo E.N."/>
            <person name="Jellen E.N."/>
            <person name="Maughan P.J."/>
            <person name="Tester M."/>
        </authorList>
    </citation>
    <scope>NUCLEOTIDE SEQUENCE [LARGE SCALE GENOMIC DNA]</scope>
    <source>
        <strain evidence="2">cv. PI 614886</strain>
    </source>
</reference>
<evidence type="ECO:0000313" key="2">
    <source>
        <dbReference type="EnsemblPlants" id="AUR62000189-RA:cds"/>
    </source>
</evidence>
<dbReference type="EnsemblPlants" id="AUR62000189-RA">
    <property type="protein sequence ID" value="AUR62000189-RA:cds"/>
    <property type="gene ID" value="AUR62000189"/>
</dbReference>
<reference evidence="2" key="2">
    <citation type="submission" date="2021-03" db="UniProtKB">
        <authorList>
            <consortium name="EnsemblPlants"/>
        </authorList>
    </citation>
    <scope>IDENTIFICATION</scope>
</reference>
<organism evidence="2 3">
    <name type="scientific">Chenopodium quinoa</name>
    <name type="common">Quinoa</name>
    <dbReference type="NCBI Taxonomy" id="63459"/>
    <lineage>
        <taxon>Eukaryota</taxon>
        <taxon>Viridiplantae</taxon>
        <taxon>Streptophyta</taxon>
        <taxon>Embryophyta</taxon>
        <taxon>Tracheophyta</taxon>
        <taxon>Spermatophyta</taxon>
        <taxon>Magnoliopsida</taxon>
        <taxon>eudicotyledons</taxon>
        <taxon>Gunneridae</taxon>
        <taxon>Pentapetalae</taxon>
        <taxon>Caryophyllales</taxon>
        <taxon>Chenopodiaceae</taxon>
        <taxon>Chenopodioideae</taxon>
        <taxon>Atripliceae</taxon>
        <taxon>Chenopodium</taxon>
    </lineage>
</organism>
<feature type="region of interest" description="Disordered" evidence="1">
    <location>
        <begin position="1"/>
        <end position="23"/>
    </location>
</feature>
<feature type="compositionally biased region" description="Polar residues" evidence="1">
    <location>
        <begin position="41"/>
        <end position="50"/>
    </location>
</feature>
<name>A0A803KMD3_CHEQI</name>
<dbReference type="AlphaFoldDB" id="A0A803KMD3"/>
<accession>A0A803KMD3</accession>
<feature type="compositionally biased region" description="Polar residues" evidence="1">
    <location>
        <begin position="56"/>
        <end position="68"/>
    </location>
</feature>
<keyword evidence="3" id="KW-1185">Reference proteome</keyword>
<dbReference type="Proteomes" id="UP000596660">
    <property type="component" value="Unplaced"/>
</dbReference>